<evidence type="ECO:0000313" key="1">
    <source>
        <dbReference type="EMBL" id="MBB5120730.1"/>
    </source>
</evidence>
<dbReference type="EMBL" id="JACHJF010000013">
    <property type="protein sequence ID" value="MBB5120730.1"/>
    <property type="molecule type" value="Genomic_DNA"/>
</dbReference>
<evidence type="ECO:0000313" key="2">
    <source>
        <dbReference type="Proteomes" id="UP000528608"/>
    </source>
</evidence>
<proteinExistence type="predicted"/>
<dbReference type="AlphaFoldDB" id="A0A7W8BCC5"/>
<organism evidence="1 2">
    <name type="scientific">Streptomyces eurocidicus</name>
    <name type="common">Streptoverticillium eurocidicus</name>
    <dbReference type="NCBI Taxonomy" id="66423"/>
    <lineage>
        <taxon>Bacteria</taxon>
        <taxon>Bacillati</taxon>
        <taxon>Actinomycetota</taxon>
        <taxon>Actinomycetes</taxon>
        <taxon>Kitasatosporales</taxon>
        <taxon>Streptomycetaceae</taxon>
        <taxon>Streptomyces</taxon>
    </lineage>
</organism>
<dbReference type="Proteomes" id="UP000528608">
    <property type="component" value="Unassembled WGS sequence"/>
</dbReference>
<accession>A0A7W8BCC5</accession>
<reference evidence="1 2" key="1">
    <citation type="submission" date="2020-08" db="EMBL/GenBank/DDBJ databases">
        <title>Genomic Encyclopedia of Type Strains, Phase III (KMG-III): the genomes of soil and plant-associated and newly described type strains.</title>
        <authorList>
            <person name="Whitman W."/>
        </authorList>
    </citation>
    <scope>NUCLEOTIDE SEQUENCE [LARGE SCALE GENOMIC DNA]</scope>
    <source>
        <strain evidence="1 2">CECT 3259</strain>
    </source>
</reference>
<gene>
    <name evidence="1" type="ORF">FHS36_004177</name>
</gene>
<comment type="caution">
    <text evidence="1">The sequence shown here is derived from an EMBL/GenBank/DDBJ whole genome shotgun (WGS) entry which is preliminary data.</text>
</comment>
<name>A0A7W8BCC5_STREU</name>
<sequence length="171" mass="17907">MGPWWHGFFSYLASGPPGPRLRRLLALSRAGVVRFVGADMTVTADHERGLFRAHSASVPGRYTEAAALVEARLPAPTVDRSADPLLRALRAEAGATPAGLLAVDPDDGRVLDPTGRPHPRLFALGPHTDARASGAFARPGTNAPAFRQNDATARAALLALRALPVRAAPGG</sequence>
<protein>
    <submittedName>
        <fullName evidence="1">Putative NAD(P)/FAD-binding protein YdhS</fullName>
    </submittedName>
</protein>